<dbReference type="EMBL" id="SDPW01000001">
    <property type="protein sequence ID" value="RXZ54027.1"/>
    <property type="molecule type" value="Genomic_DNA"/>
</dbReference>
<reference evidence="5 6" key="1">
    <citation type="submission" date="2019-01" db="EMBL/GenBank/DDBJ databases">
        <title>Senegalimassilia sp. nov. KGMB04484 isolated human feces.</title>
        <authorList>
            <person name="Han K.-I."/>
            <person name="Kim J.-S."/>
            <person name="Lee K.C."/>
            <person name="Suh M.K."/>
            <person name="Eom M.K."/>
            <person name="Lee J.H."/>
            <person name="Park S.-H."/>
            <person name="Kang S.W."/>
            <person name="Park J.-E."/>
            <person name="Oh B.S."/>
            <person name="Yu S.Y."/>
            <person name="Choi S.-H."/>
            <person name="Lee D.H."/>
            <person name="Yoon H."/>
            <person name="Kim B.-Y."/>
            <person name="Lee J.H."/>
            <person name="Lee J.-S."/>
        </authorList>
    </citation>
    <scope>NUCLEOTIDE SEQUENCE [LARGE SCALE GENOMIC DNA]</scope>
    <source>
        <strain evidence="5 6">KGMB04484</strain>
    </source>
</reference>
<comment type="caution">
    <text evidence="5">The sequence shown here is derived from an EMBL/GenBank/DDBJ whole genome shotgun (WGS) entry which is preliminary data.</text>
</comment>
<name>A0A4V1QTX9_9ACTN</name>
<evidence type="ECO:0000313" key="6">
    <source>
        <dbReference type="Proteomes" id="UP000293345"/>
    </source>
</evidence>
<dbReference type="PANTHER" id="PTHR11103">
    <property type="entry name" value="SLR1189 PROTEIN"/>
    <property type="match status" value="1"/>
</dbReference>
<comment type="caution">
    <text evidence="3">Lacks conserved residue(s) required for the propagation of feature annotation.</text>
</comment>
<dbReference type="Proteomes" id="UP000293345">
    <property type="component" value="Unassembled WGS sequence"/>
</dbReference>
<proteinExistence type="predicted"/>
<dbReference type="GO" id="GO:0032259">
    <property type="term" value="P:methylation"/>
    <property type="evidence" value="ECO:0007669"/>
    <property type="project" value="UniProtKB-KW"/>
</dbReference>
<dbReference type="Pfam" id="PF02574">
    <property type="entry name" value="S-methyl_trans"/>
    <property type="match status" value="1"/>
</dbReference>
<evidence type="ECO:0000313" key="5">
    <source>
        <dbReference type="EMBL" id="RXZ54027.1"/>
    </source>
</evidence>
<evidence type="ECO:0000256" key="3">
    <source>
        <dbReference type="PROSITE-ProRule" id="PRU00333"/>
    </source>
</evidence>
<dbReference type="Gene3D" id="3.20.20.330">
    <property type="entry name" value="Homocysteine-binding-like domain"/>
    <property type="match status" value="1"/>
</dbReference>
<sequence length="299" mass="31307">MPDIQLRFHRDMLVLSSPVAPVLARQGFTEAGDVEYATLMEPEAVEDALRLNLVAGAQCLVTETAGMTPARLAHHGMADRMPELVKAALDTANKLRPQHVLVEIGPCGLPLDPSSKASLNENRDQYARAARACEGMQLDAFFLNGFANPSDLKCALMGVRQVSGLPVFASVDVAADGTLADGRSTFAEALSVMAEFEASVAGFSTKAPLADACALAKQAATTPLPVLAQLDVVRHDPKQGQATEENPYYCPDVAVDAALALRAAGAQFLRATGAATPAYAGALAAAVDGTDAHRPDVEL</sequence>
<evidence type="ECO:0000256" key="1">
    <source>
        <dbReference type="ARBA" id="ARBA00022603"/>
    </source>
</evidence>
<keyword evidence="1" id="KW-0489">Methyltransferase</keyword>
<dbReference type="AlphaFoldDB" id="A0A4V1QTX9"/>
<dbReference type="PROSITE" id="PS50970">
    <property type="entry name" value="HCY"/>
    <property type="match status" value="1"/>
</dbReference>
<evidence type="ECO:0000259" key="4">
    <source>
        <dbReference type="PROSITE" id="PS50970"/>
    </source>
</evidence>
<keyword evidence="6" id="KW-1185">Reference proteome</keyword>
<dbReference type="SUPFAM" id="SSF82282">
    <property type="entry name" value="Homocysteine S-methyltransferase"/>
    <property type="match status" value="1"/>
</dbReference>
<dbReference type="InterPro" id="IPR036589">
    <property type="entry name" value="HCY_dom_sf"/>
</dbReference>
<dbReference type="PANTHER" id="PTHR11103:SF18">
    <property type="entry name" value="SLR1189 PROTEIN"/>
    <property type="match status" value="1"/>
</dbReference>
<protein>
    <submittedName>
        <fullName evidence="5">Methionine synthase</fullName>
    </submittedName>
</protein>
<dbReference type="OrthoDB" id="3171648at2"/>
<accession>A0A4V1QTX9</accession>
<dbReference type="InterPro" id="IPR003726">
    <property type="entry name" value="HCY_dom"/>
</dbReference>
<keyword evidence="2" id="KW-0808">Transferase</keyword>
<feature type="domain" description="Hcy-binding" evidence="4">
    <location>
        <begin position="1"/>
        <end position="287"/>
    </location>
</feature>
<dbReference type="RefSeq" id="WP_129423985.1">
    <property type="nucleotide sequence ID" value="NZ_SDPW01000001.1"/>
</dbReference>
<organism evidence="5 6">
    <name type="scientific">Senegalimassilia faecalis</name>
    <dbReference type="NCBI Taxonomy" id="2509433"/>
    <lineage>
        <taxon>Bacteria</taxon>
        <taxon>Bacillati</taxon>
        <taxon>Actinomycetota</taxon>
        <taxon>Coriobacteriia</taxon>
        <taxon>Coriobacteriales</taxon>
        <taxon>Coriobacteriaceae</taxon>
        <taxon>Senegalimassilia</taxon>
    </lineage>
</organism>
<dbReference type="GO" id="GO:0008168">
    <property type="term" value="F:methyltransferase activity"/>
    <property type="evidence" value="ECO:0007669"/>
    <property type="project" value="UniProtKB-KW"/>
</dbReference>
<gene>
    <name evidence="5" type="ORF">ET524_05710</name>
</gene>
<evidence type="ECO:0000256" key="2">
    <source>
        <dbReference type="ARBA" id="ARBA00022679"/>
    </source>
</evidence>